<dbReference type="Gene3D" id="3.40.50.720">
    <property type="entry name" value="NAD(P)-binding Rossmann-like Domain"/>
    <property type="match status" value="1"/>
</dbReference>
<dbReference type="InterPro" id="IPR013815">
    <property type="entry name" value="ATP_grasp_subdomain_1"/>
</dbReference>
<dbReference type="Gene3D" id="3.30.470.20">
    <property type="entry name" value="ATP-grasp fold, B domain"/>
    <property type="match status" value="1"/>
</dbReference>
<dbReference type="SUPFAM" id="SSF52210">
    <property type="entry name" value="Succinyl-CoA synthetase domains"/>
    <property type="match status" value="2"/>
</dbReference>
<dbReference type="AlphaFoldDB" id="A0A0K8P882"/>
<organism evidence="2 3">
    <name type="scientific">Piscinibacter sakaiensis</name>
    <name type="common">Ideonella sakaiensis</name>
    <dbReference type="NCBI Taxonomy" id="1547922"/>
    <lineage>
        <taxon>Bacteria</taxon>
        <taxon>Pseudomonadati</taxon>
        <taxon>Pseudomonadota</taxon>
        <taxon>Betaproteobacteria</taxon>
        <taxon>Burkholderiales</taxon>
        <taxon>Sphaerotilaceae</taxon>
        <taxon>Piscinibacter</taxon>
    </lineage>
</organism>
<dbReference type="GO" id="GO:0005524">
    <property type="term" value="F:ATP binding"/>
    <property type="evidence" value="ECO:0007669"/>
    <property type="project" value="InterPro"/>
</dbReference>
<dbReference type="Proteomes" id="UP000037660">
    <property type="component" value="Unassembled WGS sequence"/>
</dbReference>
<feature type="domain" description="CoA-binding" evidence="1">
    <location>
        <begin position="17"/>
        <end position="111"/>
    </location>
</feature>
<dbReference type="InterPro" id="IPR036291">
    <property type="entry name" value="NAD(P)-bd_dom_sf"/>
</dbReference>
<dbReference type="PANTHER" id="PTHR42793">
    <property type="entry name" value="COA BINDING DOMAIN CONTAINING PROTEIN"/>
    <property type="match status" value="1"/>
</dbReference>
<dbReference type="RefSeq" id="WP_054022704.1">
    <property type="nucleotide sequence ID" value="NZ_BBYR01000096.1"/>
</dbReference>
<dbReference type="Pfam" id="PF13549">
    <property type="entry name" value="ATP-grasp_5"/>
    <property type="match status" value="1"/>
</dbReference>
<dbReference type="PANTHER" id="PTHR42793:SF1">
    <property type="entry name" value="PEPTIDYL-LYSINE N-ACETYLTRANSFERASE PATZ"/>
    <property type="match status" value="1"/>
</dbReference>
<protein>
    <recommendedName>
        <fullName evidence="1">CoA-binding domain-containing protein</fullName>
    </recommendedName>
</protein>
<dbReference type="SMART" id="SM00881">
    <property type="entry name" value="CoA_binding"/>
    <property type="match status" value="1"/>
</dbReference>
<dbReference type="Gene3D" id="3.30.1490.20">
    <property type="entry name" value="ATP-grasp fold, A domain"/>
    <property type="match status" value="1"/>
</dbReference>
<reference evidence="2 3" key="2">
    <citation type="journal article" date="2016" name="Science">
        <title>A bacterium that degrades and assimilates poly(ethylene terephthalate).</title>
        <authorList>
            <person name="Yoshida S."/>
            <person name="Hiraga K."/>
            <person name="Takehana T."/>
            <person name="Taniguchi I."/>
            <person name="Yamaji H."/>
            <person name="Maeda Y."/>
            <person name="Toyohara K."/>
            <person name="Miyamoto K."/>
            <person name="Kimura Y."/>
            <person name="Oda K."/>
        </authorList>
    </citation>
    <scope>NUCLEOTIDE SEQUENCE [LARGE SCALE GENOMIC DNA]</scope>
    <source>
        <strain evidence="3">NBRC 110686 / TISTR 2288 / 201-F6</strain>
    </source>
</reference>
<proteinExistence type="predicted"/>
<gene>
    <name evidence="2" type="ORF">ISF6_5522</name>
</gene>
<dbReference type="EMBL" id="BBYR01000096">
    <property type="protein sequence ID" value="GAP38863.1"/>
    <property type="molecule type" value="Genomic_DNA"/>
</dbReference>
<dbReference type="STRING" id="1547922.ISF6_5522"/>
<keyword evidence="3" id="KW-1185">Reference proteome</keyword>
<dbReference type="InterPro" id="IPR016102">
    <property type="entry name" value="Succinyl-CoA_synth-like"/>
</dbReference>
<sequence>MPHDPPSSAAPGRLQPLIEPRSIGIVGVSAADPASWGHRVVRVLLDGGYAGEAFVVHPRTPFPGVPTVPRIADRPGTDLVVVCVPARAALGVVREARAAGTRAVIVFASEFAEMGEAGESLQAELVEAAGDMLMLGPNCFGLSNRRGQVKISAAPFMNRPLRPPGPVALIAQSGALGLVLSRCVEEAGIGYAHFMSAGNEATLTASAMARELVERPEVRTVLLYLETLRDPATLAQAAMRAAALGKRLVVLSGGRSAAGQRAALSHTAAIGSDDACMQALCRDFGIVRIRDDEEVRPVLAALERGWTLPPQPRIAVLSNSGGAGTVLADRLVEEGARVEALSEATRAAIARIGLVGAGDRNPIDIGGGWEAVLERVEPVMQALVASGEVDALLLYFAFGDGIAARIAPLVEACARLPLPAAFVWQIAPPEGLPMVASPGVLATSMGEGVRLLRAQMQVGPARCGRWTPRPLEPLPLPARRPGQRTLAELAAGELLRQQGVAVVESVAGAPEALEDLAARVHARGWARVVVKANAHDVLHRNRHGLVRVGVRPDELAGVLRDIAGRARGLTQDPDWCLVVQPMQAFDAEIGIGGLRDPRFGPLMIVGPGGVNVEQATGRRDTLLLSTDAATRAAFARDAEARHGLAAGALDPVIAALDRLLAVPEVAEIDINPMVRSAAGGLVALDALVVLAEPA</sequence>
<comment type="caution">
    <text evidence="2">The sequence shown here is derived from an EMBL/GenBank/DDBJ whole genome shotgun (WGS) entry which is preliminary data.</text>
</comment>
<dbReference type="InterPro" id="IPR032875">
    <property type="entry name" value="Succ_CoA_lig_flav_dom"/>
</dbReference>
<dbReference type="SUPFAM" id="SSF51735">
    <property type="entry name" value="NAD(P)-binding Rossmann-fold domains"/>
    <property type="match status" value="1"/>
</dbReference>
<dbReference type="Pfam" id="PF13380">
    <property type="entry name" value="CoA_binding_2"/>
    <property type="match status" value="1"/>
</dbReference>
<name>A0A0K8P882_PISS1</name>
<dbReference type="Gene3D" id="3.40.50.261">
    <property type="entry name" value="Succinyl-CoA synthetase domains"/>
    <property type="match status" value="2"/>
</dbReference>
<dbReference type="SUPFAM" id="SSF56059">
    <property type="entry name" value="Glutathione synthetase ATP-binding domain-like"/>
    <property type="match status" value="1"/>
</dbReference>
<evidence type="ECO:0000313" key="2">
    <source>
        <dbReference type="EMBL" id="GAP38863.1"/>
    </source>
</evidence>
<dbReference type="Pfam" id="PF13607">
    <property type="entry name" value="Succ_CoA_lig"/>
    <property type="match status" value="1"/>
</dbReference>
<evidence type="ECO:0000313" key="3">
    <source>
        <dbReference type="Proteomes" id="UP000037660"/>
    </source>
</evidence>
<dbReference type="InterPro" id="IPR003781">
    <property type="entry name" value="CoA-bd"/>
</dbReference>
<accession>A0A0K8P882</accession>
<evidence type="ECO:0000259" key="1">
    <source>
        <dbReference type="SMART" id="SM00881"/>
    </source>
</evidence>
<reference evidence="3" key="1">
    <citation type="submission" date="2015-07" db="EMBL/GenBank/DDBJ databases">
        <title>Discovery of a poly(ethylene terephthalate assimilation.</title>
        <authorList>
            <person name="Yoshida S."/>
            <person name="Hiraga K."/>
            <person name="Takehana T."/>
            <person name="Taniguchi I."/>
            <person name="Yamaji H."/>
            <person name="Maeda Y."/>
            <person name="Toyohara K."/>
            <person name="Miyamoto K."/>
            <person name="Kimura Y."/>
            <person name="Oda K."/>
        </authorList>
    </citation>
    <scope>NUCLEOTIDE SEQUENCE [LARGE SCALE GENOMIC DNA]</scope>
    <source>
        <strain evidence="3">NBRC 110686 / TISTR 2288 / 201-F6</strain>
    </source>
</reference>
<dbReference type="OrthoDB" id="9807426at2"/>